<organism evidence="6 7">
    <name type="scientific">Fibroporia radiculosa</name>
    <dbReference type="NCBI Taxonomy" id="599839"/>
    <lineage>
        <taxon>Eukaryota</taxon>
        <taxon>Fungi</taxon>
        <taxon>Dikarya</taxon>
        <taxon>Basidiomycota</taxon>
        <taxon>Agaricomycotina</taxon>
        <taxon>Agaricomycetes</taxon>
        <taxon>Polyporales</taxon>
        <taxon>Fibroporiaceae</taxon>
        <taxon>Fibroporia</taxon>
    </lineage>
</organism>
<dbReference type="InterPro" id="IPR029030">
    <property type="entry name" value="Caspase-like_dom_sf"/>
</dbReference>
<dbReference type="Pfam" id="PF00656">
    <property type="entry name" value="Peptidase_C14"/>
    <property type="match status" value="1"/>
</dbReference>
<protein>
    <recommendedName>
        <fullName evidence="5">Peptidase C14 caspase domain-containing protein</fullName>
    </recommendedName>
</protein>
<dbReference type="HOGENOM" id="CLU_029389_6_1_1"/>
<proteinExistence type="inferred from homology"/>
<dbReference type="PANTHER" id="PTHR48104">
    <property type="entry name" value="METACASPASE-4"/>
    <property type="match status" value="1"/>
</dbReference>
<feature type="region of interest" description="Disordered" evidence="4">
    <location>
        <begin position="171"/>
        <end position="191"/>
    </location>
</feature>
<dbReference type="GO" id="GO:0006915">
    <property type="term" value="P:apoptotic process"/>
    <property type="evidence" value="ECO:0007669"/>
    <property type="project" value="UniProtKB-KW"/>
</dbReference>
<dbReference type="AlphaFoldDB" id="J4GQX9"/>
<dbReference type="InterPro" id="IPR011600">
    <property type="entry name" value="Pept_C14_caspase"/>
</dbReference>
<gene>
    <name evidence="6" type="ORF">FIBRA_05403</name>
</gene>
<evidence type="ECO:0000313" key="7">
    <source>
        <dbReference type="Proteomes" id="UP000006352"/>
    </source>
</evidence>
<reference evidence="6 7" key="1">
    <citation type="journal article" date="2012" name="Appl. Environ. Microbiol.">
        <title>Short-read sequencing for genomic analysis of the brown rot fungus Fibroporia radiculosa.</title>
        <authorList>
            <person name="Tang J.D."/>
            <person name="Perkins A.D."/>
            <person name="Sonstegard T.S."/>
            <person name="Schroeder S.G."/>
            <person name="Burgess S.C."/>
            <person name="Diehl S.V."/>
        </authorList>
    </citation>
    <scope>NUCLEOTIDE SEQUENCE [LARGE SCALE GENOMIC DNA]</scope>
    <source>
        <strain evidence="6 7">TFFH 294</strain>
    </source>
</reference>
<dbReference type="Gene3D" id="3.40.50.1460">
    <property type="match status" value="1"/>
</dbReference>
<evidence type="ECO:0000256" key="1">
    <source>
        <dbReference type="ARBA" id="ARBA00009005"/>
    </source>
</evidence>
<dbReference type="GeneID" id="24098186"/>
<dbReference type="GO" id="GO:0005737">
    <property type="term" value="C:cytoplasm"/>
    <property type="evidence" value="ECO:0007669"/>
    <property type="project" value="TreeGrafter"/>
</dbReference>
<evidence type="ECO:0000256" key="3">
    <source>
        <dbReference type="ARBA" id="ARBA00022807"/>
    </source>
</evidence>
<evidence type="ECO:0000313" key="6">
    <source>
        <dbReference type="EMBL" id="CCM03275.1"/>
    </source>
</evidence>
<sequence length="335" mass="37016">MPVPTSNSRPPLRRALSIAVQYSQLKQYEMDLVGTHNDPRILSDLLVDVFKYKREDITILMDDENNDYPWPTRENIEKAMKELVADAQPGDHFVFHFSGHGALVRNTDGTERSGYDEVIWPVDIRYENDDGVDNYIMDDEIHDVLVNHIPVGAHFMMVFDCCHSGSAADLPNTSEDCQPPTPVSAASSTMSLPSSEAVKNIRVRGTQEISAATADDAPQRSTSKDVFHPAAPLADIPVKAIPEVADVTSWAACEDDQVTFGSSKGGIFVNALARALRRRPTETHAELLSSVTREISKITAHINLHKSASEALPVPKPELESLESMNEIYNKPLDL</sequence>
<dbReference type="GO" id="GO:0004197">
    <property type="term" value="F:cysteine-type endopeptidase activity"/>
    <property type="evidence" value="ECO:0007669"/>
    <property type="project" value="InterPro"/>
</dbReference>
<name>J4GQX9_9APHY</name>
<keyword evidence="3" id="KW-0645">Protease</keyword>
<evidence type="ECO:0000256" key="4">
    <source>
        <dbReference type="SAM" id="MobiDB-lite"/>
    </source>
</evidence>
<dbReference type="GO" id="GO:0006508">
    <property type="term" value="P:proteolysis"/>
    <property type="evidence" value="ECO:0007669"/>
    <property type="project" value="InterPro"/>
</dbReference>
<accession>J4GQX9</accession>
<keyword evidence="3" id="KW-0788">Thiol protease</keyword>
<dbReference type="InterPro" id="IPR050452">
    <property type="entry name" value="Metacaspase"/>
</dbReference>
<evidence type="ECO:0000259" key="5">
    <source>
        <dbReference type="Pfam" id="PF00656"/>
    </source>
</evidence>
<comment type="similarity">
    <text evidence="1">Belongs to the peptidase C14B family.</text>
</comment>
<keyword evidence="7" id="KW-1185">Reference proteome</keyword>
<dbReference type="EMBL" id="HE797108">
    <property type="protein sequence ID" value="CCM03275.1"/>
    <property type="molecule type" value="Genomic_DNA"/>
</dbReference>
<dbReference type="RefSeq" id="XP_012182558.1">
    <property type="nucleotide sequence ID" value="XM_012327168.1"/>
</dbReference>
<dbReference type="PANTHER" id="PTHR48104:SF30">
    <property type="entry name" value="METACASPASE-1"/>
    <property type="match status" value="1"/>
</dbReference>
<dbReference type="SUPFAM" id="SSF52129">
    <property type="entry name" value="Caspase-like"/>
    <property type="match status" value="1"/>
</dbReference>
<evidence type="ECO:0000256" key="2">
    <source>
        <dbReference type="ARBA" id="ARBA00022703"/>
    </source>
</evidence>
<dbReference type="Proteomes" id="UP000006352">
    <property type="component" value="Unassembled WGS sequence"/>
</dbReference>
<keyword evidence="2" id="KW-0053">Apoptosis</keyword>
<dbReference type="OrthoDB" id="3223806at2759"/>
<dbReference type="InParanoid" id="J4GQX9"/>
<feature type="domain" description="Peptidase C14 caspase" evidence="5">
    <location>
        <begin position="13"/>
        <end position="298"/>
    </location>
</feature>
<keyword evidence="3" id="KW-0378">Hydrolase</keyword>